<proteinExistence type="predicted"/>
<name>A0A644ZLN3_9ZZZZ</name>
<protein>
    <recommendedName>
        <fullName evidence="2">Thioredoxin-like fold domain-containing protein</fullName>
    </recommendedName>
</protein>
<comment type="caution">
    <text evidence="1">The sequence shown here is derived from an EMBL/GenBank/DDBJ whole genome shotgun (WGS) entry which is preliminary data.</text>
</comment>
<dbReference type="AlphaFoldDB" id="A0A644ZLN3"/>
<gene>
    <name evidence="1" type="ORF">SDC9_88459</name>
</gene>
<reference evidence="1" key="1">
    <citation type="submission" date="2019-08" db="EMBL/GenBank/DDBJ databases">
        <authorList>
            <person name="Kucharzyk K."/>
            <person name="Murdoch R.W."/>
            <person name="Higgins S."/>
            <person name="Loffler F."/>
        </authorList>
    </citation>
    <scope>NUCLEOTIDE SEQUENCE</scope>
</reference>
<dbReference type="EMBL" id="VSSQ01009496">
    <property type="protein sequence ID" value="MPM41800.1"/>
    <property type="molecule type" value="Genomic_DNA"/>
</dbReference>
<sequence>MRKIISIVVCMLACSMVFAASFSSVEGKLFNDKSFIFPDDLLEERSVIIALTLSSSRKNGEEQQKHFIEWQKKLKETSSKLNSITVYHISVIDGAPFFVRGAIRNGIAKEYGDLVKETQGGVLYLSKSERFASDARIPIDGEPTLVVLSATGSIEGFVKGAYSSDRMLQLQSLLGM</sequence>
<accession>A0A644ZLN3</accession>
<evidence type="ECO:0000313" key="1">
    <source>
        <dbReference type="EMBL" id="MPM41800.1"/>
    </source>
</evidence>
<organism evidence="1">
    <name type="scientific">bioreactor metagenome</name>
    <dbReference type="NCBI Taxonomy" id="1076179"/>
    <lineage>
        <taxon>unclassified sequences</taxon>
        <taxon>metagenomes</taxon>
        <taxon>ecological metagenomes</taxon>
    </lineage>
</organism>
<evidence type="ECO:0008006" key="2">
    <source>
        <dbReference type="Google" id="ProtNLM"/>
    </source>
</evidence>